<feature type="binding site" evidence="7">
    <location>
        <position position="83"/>
    </location>
    <ligand>
        <name>Mg(2+)</name>
        <dbReference type="ChEBI" id="CHEBI:18420"/>
        <label>1</label>
        <note>catalytic</note>
    </ligand>
</feature>
<feature type="binding site" evidence="7">
    <location>
        <position position="210"/>
    </location>
    <ligand>
        <name>Mg(2+)</name>
        <dbReference type="ChEBI" id="CHEBI:18420"/>
        <label>1</label>
        <note>catalytic</note>
    </ligand>
</feature>
<comment type="similarity">
    <text evidence="6">Belongs to the inositol monophosphatase superfamily. FBPase class 4 family.</text>
</comment>
<organism evidence="8 9">
    <name type="scientific">Haloprofundus marisrubri</name>
    <dbReference type="NCBI Taxonomy" id="1514971"/>
    <lineage>
        <taxon>Archaea</taxon>
        <taxon>Methanobacteriati</taxon>
        <taxon>Methanobacteriota</taxon>
        <taxon>Stenosarchaea group</taxon>
        <taxon>Halobacteria</taxon>
        <taxon>Halobacteriales</taxon>
        <taxon>Haloferacaceae</taxon>
        <taxon>Haloprofundus</taxon>
    </lineage>
</organism>
<keyword evidence="4 7" id="KW-0460">Magnesium</keyword>
<dbReference type="EMBL" id="LOPU01000029">
    <property type="protein sequence ID" value="KTG08882.1"/>
    <property type="molecule type" value="Genomic_DNA"/>
</dbReference>
<keyword evidence="9" id="KW-1185">Reference proteome</keyword>
<dbReference type="EC" id="3.1.3.11" evidence="2"/>
<evidence type="ECO:0000256" key="4">
    <source>
        <dbReference type="ARBA" id="ARBA00022842"/>
    </source>
</evidence>
<proteinExistence type="inferred from homology"/>
<accession>A0A0W1R713</accession>
<feature type="binding site" evidence="7">
    <location>
        <position position="82"/>
    </location>
    <ligand>
        <name>Mg(2+)</name>
        <dbReference type="ChEBI" id="CHEBI:18420"/>
        <label>1</label>
        <note>catalytic</note>
    </ligand>
</feature>
<reference evidence="8 9" key="1">
    <citation type="submission" date="2015-12" db="EMBL/GenBank/DDBJ databases">
        <title>Haloprofundus marisrubri gen. nov., sp. nov., an extremely halophilic archaeon isolated from the Discovery deep brine-seawater interface in the Red Sea.</title>
        <authorList>
            <person name="Zhang G."/>
            <person name="Stingl U."/>
            <person name="Rashid M."/>
        </authorList>
    </citation>
    <scope>NUCLEOTIDE SEQUENCE [LARGE SCALE GENOMIC DNA]</scope>
    <source>
        <strain evidence="8 9">SB9</strain>
    </source>
</reference>
<dbReference type="GO" id="GO:0046854">
    <property type="term" value="P:phosphatidylinositol phosphate biosynthetic process"/>
    <property type="evidence" value="ECO:0007669"/>
    <property type="project" value="InterPro"/>
</dbReference>
<evidence type="ECO:0000256" key="3">
    <source>
        <dbReference type="ARBA" id="ARBA00022723"/>
    </source>
</evidence>
<dbReference type="OrthoDB" id="58111at2157"/>
<dbReference type="GO" id="GO:0008934">
    <property type="term" value="F:inositol monophosphate 1-phosphatase activity"/>
    <property type="evidence" value="ECO:0007669"/>
    <property type="project" value="TreeGrafter"/>
</dbReference>
<keyword evidence="3 7" id="KW-0479">Metal-binding</keyword>
<evidence type="ECO:0000256" key="1">
    <source>
        <dbReference type="ARBA" id="ARBA00001273"/>
    </source>
</evidence>
<comment type="caution">
    <text evidence="8">The sequence shown here is derived from an EMBL/GenBank/DDBJ whole genome shotgun (WGS) entry which is preliminary data.</text>
</comment>
<dbReference type="PANTHER" id="PTHR20854:SF4">
    <property type="entry name" value="INOSITOL-1-MONOPHOSPHATASE-RELATED"/>
    <property type="match status" value="1"/>
</dbReference>
<dbReference type="GO" id="GO:0042132">
    <property type="term" value="F:fructose 1,6-bisphosphate 1-phosphatase activity"/>
    <property type="evidence" value="ECO:0007669"/>
    <property type="project" value="UniProtKB-EC"/>
</dbReference>
<dbReference type="GO" id="GO:0046872">
    <property type="term" value="F:metal ion binding"/>
    <property type="evidence" value="ECO:0007669"/>
    <property type="project" value="UniProtKB-KW"/>
</dbReference>
<comment type="cofactor">
    <cofactor evidence="7">
        <name>Mg(2+)</name>
        <dbReference type="ChEBI" id="CHEBI:18420"/>
    </cofactor>
</comment>
<feature type="binding site" evidence="7">
    <location>
        <position position="80"/>
    </location>
    <ligand>
        <name>Mg(2+)</name>
        <dbReference type="ChEBI" id="CHEBI:18420"/>
        <label>1</label>
        <note>catalytic</note>
    </ligand>
</feature>
<dbReference type="Proteomes" id="UP000054387">
    <property type="component" value="Unassembled WGS sequence"/>
</dbReference>
<protein>
    <recommendedName>
        <fullName evidence="2">fructose-bisphosphatase</fullName>
        <ecNumber evidence="2">3.1.3.11</ecNumber>
    </recommendedName>
</protein>
<evidence type="ECO:0000256" key="5">
    <source>
        <dbReference type="ARBA" id="ARBA00023277"/>
    </source>
</evidence>
<dbReference type="Gene3D" id="3.40.190.80">
    <property type="match status" value="1"/>
</dbReference>
<evidence type="ECO:0000256" key="7">
    <source>
        <dbReference type="PIRSR" id="PIRSR600760-2"/>
    </source>
</evidence>
<dbReference type="InterPro" id="IPR000760">
    <property type="entry name" value="Inositol_monophosphatase-like"/>
</dbReference>
<dbReference type="PROSITE" id="PS00630">
    <property type="entry name" value="IMP_2"/>
    <property type="match status" value="1"/>
</dbReference>
<dbReference type="PANTHER" id="PTHR20854">
    <property type="entry name" value="INOSITOL MONOPHOSPHATASE"/>
    <property type="match status" value="1"/>
</dbReference>
<name>A0A0W1R713_9EURY</name>
<sequence length="271" mass="28636">MTMSRLDVATRAALAAGKRLSELSNPRDEDAAWVSAGDVVTEAAAESADELVERLGETDDAVFIQETRRTSDDGGTWVCDPLDGRGSYRAGGSEYAVSIAHYEDTRPRLGVVYLPDTQTLFAARADGPALRYDSAEAATASRGQRLSVTETDDLASSACVSGFDLGGHVLREFESTGAQVAPRESAAINLCRLADGDADVVWEYDTYPWDVAAGLVIAQAAGATVTDVDGDQYTAGREPTKEQRPLVATNGPLQTDALATIRGVDALDVST</sequence>
<dbReference type="GO" id="GO:0007165">
    <property type="term" value="P:signal transduction"/>
    <property type="evidence" value="ECO:0007669"/>
    <property type="project" value="TreeGrafter"/>
</dbReference>
<gene>
    <name evidence="8" type="ORF">AUR64_13800</name>
</gene>
<dbReference type="RefSeq" id="WP_058582035.1">
    <property type="nucleotide sequence ID" value="NZ_LOPU01000029.1"/>
</dbReference>
<evidence type="ECO:0000256" key="6">
    <source>
        <dbReference type="ARBA" id="ARBA00038103"/>
    </source>
</evidence>
<dbReference type="InterPro" id="IPR020550">
    <property type="entry name" value="Inositol_monophosphatase_CS"/>
</dbReference>
<dbReference type="AlphaFoldDB" id="A0A0W1R713"/>
<keyword evidence="5" id="KW-0119">Carbohydrate metabolism</keyword>
<evidence type="ECO:0000313" key="8">
    <source>
        <dbReference type="EMBL" id="KTG08882.1"/>
    </source>
</evidence>
<evidence type="ECO:0000313" key="9">
    <source>
        <dbReference type="Proteomes" id="UP000054387"/>
    </source>
</evidence>
<dbReference type="SUPFAM" id="SSF56655">
    <property type="entry name" value="Carbohydrate phosphatase"/>
    <property type="match status" value="1"/>
</dbReference>
<evidence type="ECO:0000256" key="2">
    <source>
        <dbReference type="ARBA" id="ARBA00013093"/>
    </source>
</evidence>
<dbReference type="GO" id="GO:0006020">
    <property type="term" value="P:inositol metabolic process"/>
    <property type="evidence" value="ECO:0007669"/>
    <property type="project" value="TreeGrafter"/>
</dbReference>
<comment type="catalytic activity">
    <reaction evidence="1">
        <text>beta-D-fructose 1,6-bisphosphate + H2O = beta-D-fructose 6-phosphate + phosphate</text>
        <dbReference type="Rhea" id="RHEA:11064"/>
        <dbReference type="ChEBI" id="CHEBI:15377"/>
        <dbReference type="ChEBI" id="CHEBI:32966"/>
        <dbReference type="ChEBI" id="CHEBI:43474"/>
        <dbReference type="ChEBI" id="CHEBI:57634"/>
        <dbReference type="EC" id="3.1.3.11"/>
    </reaction>
</comment>
<dbReference type="PRINTS" id="PR00377">
    <property type="entry name" value="IMPHPHTASES"/>
</dbReference>
<dbReference type="Gene3D" id="3.30.540.10">
    <property type="entry name" value="Fructose-1,6-Bisphosphatase, subunit A, domain 1"/>
    <property type="match status" value="1"/>
</dbReference>
<dbReference type="STRING" id="1514971.AUR64_13800"/>
<dbReference type="Pfam" id="PF00459">
    <property type="entry name" value="Inositol_P"/>
    <property type="match status" value="1"/>
</dbReference>